<evidence type="ECO:0000256" key="1">
    <source>
        <dbReference type="SAM" id="MobiDB-lite"/>
    </source>
</evidence>
<evidence type="ECO:0008006" key="4">
    <source>
        <dbReference type="Google" id="ProtNLM"/>
    </source>
</evidence>
<comment type="caution">
    <text evidence="2">The sequence shown here is derived from an EMBL/GenBank/DDBJ whole genome shotgun (WGS) entry which is preliminary data.</text>
</comment>
<dbReference type="OrthoDB" id="652255at2759"/>
<feature type="compositionally biased region" description="Basic residues" evidence="1">
    <location>
        <begin position="38"/>
        <end position="48"/>
    </location>
</feature>
<feature type="region of interest" description="Disordered" evidence="1">
    <location>
        <begin position="38"/>
        <end position="74"/>
    </location>
</feature>
<dbReference type="PANTHER" id="PTHR34449">
    <property type="entry name" value="RHO TERMINATION FACTOR"/>
    <property type="match status" value="1"/>
</dbReference>
<reference evidence="3" key="1">
    <citation type="journal article" date="2019" name="Nat. Commun.">
        <title>The genome of broomcorn millet.</title>
        <authorList>
            <person name="Zou C."/>
            <person name="Miki D."/>
            <person name="Li D."/>
            <person name="Tang Q."/>
            <person name="Xiao L."/>
            <person name="Rajput S."/>
            <person name="Deng P."/>
            <person name="Jia W."/>
            <person name="Huang R."/>
            <person name="Zhang M."/>
            <person name="Sun Y."/>
            <person name="Hu J."/>
            <person name="Fu X."/>
            <person name="Schnable P.S."/>
            <person name="Li F."/>
            <person name="Zhang H."/>
            <person name="Feng B."/>
            <person name="Zhu X."/>
            <person name="Liu R."/>
            <person name="Schnable J.C."/>
            <person name="Zhu J.-K."/>
            <person name="Zhang H."/>
        </authorList>
    </citation>
    <scope>NUCLEOTIDE SEQUENCE [LARGE SCALE GENOMIC DNA]</scope>
</reference>
<name>A0A3L6SPF2_PANMI</name>
<protein>
    <recommendedName>
        <fullName evidence="4">Rho termination factor N-terminal domain-containing protein</fullName>
    </recommendedName>
</protein>
<dbReference type="Proteomes" id="UP000275267">
    <property type="component" value="Unassembled WGS sequence"/>
</dbReference>
<dbReference type="AlphaFoldDB" id="A0A3L6SPF2"/>
<dbReference type="PANTHER" id="PTHR34449:SF2">
    <property type="entry name" value="RHO TERMINATION FACTOR"/>
    <property type="match status" value="1"/>
</dbReference>
<evidence type="ECO:0000313" key="3">
    <source>
        <dbReference type="Proteomes" id="UP000275267"/>
    </source>
</evidence>
<sequence length="122" mass="13896">MRGLGRSGVGVQARLRRCLPRDPCQDVLLLIEPAPQRRRFATRRRTRKPSPDPFEEVDQRKQSYGMDGDGGTDEVLEEQGRMINMEEMKVADLRELASARSMRGHSKLKKGELIDHLKGVIL</sequence>
<dbReference type="EMBL" id="PQIB02000004">
    <property type="protein sequence ID" value="RLN23634.1"/>
    <property type="molecule type" value="Genomic_DNA"/>
</dbReference>
<keyword evidence="3" id="KW-1185">Reference proteome</keyword>
<organism evidence="2 3">
    <name type="scientific">Panicum miliaceum</name>
    <name type="common">Proso millet</name>
    <name type="synonym">Broomcorn millet</name>
    <dbReference type="NCBI Taxonomy" id="4540"/>
    <lineage>
        <taxon>Eukaryota</taxon>
        <taxon>Viridiplantae</taxon>
        <taxon>Streptophyta</taxon>
        <taxon>Embryophyta</taxon>
        <taxon>Tracheophyta</taxon>
        <taxon>Spermatophyta</taxon>
        <taxon>Magnoliopsida</taxon>
        <taxon>Liliopsida</taxon>
        <taxon>Poales</taxon>
        <taxon>Poaceae</taxon>
        <taxon>PACMAD clade</taxon>
        <taxon>Panicoideae</taxon>
        <taxon>Panicodae</taxon>
        <taxon>Paniceae</taxon>
        <taxon>Panicinae</taxon>
        <taxon>Panicum</taxon>
        <taxon>Panicum sect. Panicum</taxon>
    </lineage>
</organism>
<accession>A0A3L6SPF2</accession>
<proteinExistence type="predicted"/>
<gene>
    <name evidence="2" type="ORF">C2845_PM07G38170</name>
</gene>
<evidence type="ECO:0000313" key="2">
    <source>
        <dbReference type="EMBL" id="RLN23634.1"/>
    </source>
</evidence>